<protein>
    <submittedName>
        <fullName evidence="7">Threonine/homoserine/homoserine lactone efflux protein</fullName>
    </submittedName>
</protein>
<dbReference type="Proteomes" id="UP000219331">
    <property type="component" value="Unassembled WGS sequence"/>
</dbReference>
<dbReference type="InterPro" id="IPR001123">
    <property type="entry name" value="LeuE-type"/>
</dbReference>
<dbReference type="PANTHER" id="PTHR30086">
    <property type="entry name" value="ARGININE EXPORTER PROTEIN ARGO"/>
    <property type="match status" value="1"/>
</dbReference>
<evidence type="ECO:0000256" key="4">
    <source>
        <dbReference type="ARBA" id="ARBA00022989"/>
    </source>
</evidence>
<evidence type="ECO:0000256" key="2">
    <source>
        <dbReference type="ARBA" id="ARBA00022475"/>
    </source>
</evidence>
<dbReference type="GO" id="GO:0005886">
    <property type="term" value="C:plasma membrane"/>
    <property type="evidence" value="ECO:0007669"/>
    <property type="project" value="UniProtKB-SubCell"/>
</dbReference>
<dbReference type="GO" id="GO:0015171">
    <property type="term" value="F:amino acid transmembrane transporter activity"/>
    <property type="evidence" value="ECO:0007669"/>
    <property type="project" value="TreeGrafter"/>
</dbReference>
<evidence type="ECO:0000256" key="6">
    <source>
        <dbReference type="SAM" id="Phobius"/>
    </source>
</evidence>
<evidence type="ECO:0000313" key="7">
    <source>
        <dbReference type="EMBL" id="SOC14005.1"/>
    </source>
</evidence>
<dbReference type="OrthoDB" id="9804822at2"/>
<proteinExistence type="predicted"/>
<dbReference type="RefSeq" id="WP_097175419.1">
    <property type="nucleotide sequence ID" value="NZ_JAJGNR010000007.1"/>
</dbReference>
<keyword evidence="4 6" id="KW-1133">Transmembrane helix</keyword>
<feature type="transmembrane region" description="Helical" evidence="6">
    <location>
        <begin position="39"/>
        <end position="64"/>
    </location>
</feature>
<keyword evidence="8" id="KW-1185">Reference proteome</keyword>
<gene>
    <name evidence="7" type="ORF">SAMN05421512_107280</name>
</gene>
<sequence>MDISALLVFAAALFVAAAIPGPGIAAIVARVLARGREGAFAFCLGIAIGDVIWLGFAVAGLAVLAKTFGTVFLVLKYAGALYLAYLAWKMWTAPADSGLAALGPVRKESPFALTMGGLAVTMGNPKVMVFYLALLPNIIALETVTVLGYAELSLVTFAVLAVVLGAYCLLAERARKMLASPRALRVLNRVAGSVMAGAAVAVATR</sequence>
<keyword evidence="2" id="KW-1003">Cell membrane</keyword>
<accession>A0A285T445</accession>
<organism evidence="7 8">
    <name type="scientific">Stappia indica</name>
    <dbReference type="NCBI Taxonomy" id="538381"/>
    <lineage>
        <taxon>Bacteria</taxon>
        <taxon>Pseudomonadati</taxon>
        <taxon>Pseudomonadota</taxon>
        <taxon>Alphaproteobacteria</taxon>
        <taxon>Hyphomicrobiales</taxon>
        <taxon>Stappiaceae</taxon>
        <taxon>Stappia</taxon>
    </lineage>
</organism>
<evidence type="ECO:0000256" key="1">
    <source>
        <dbReference type="ARBA" id="ARBA00004651"/>
    </source>
</evidence>
<keyword evidence="5 6" id="KW-0472">Membrane</keyword>
<keyword evidence="3 6" id="KW-0812">Transmembrane</keyword>
<dbReference type="EMBL" id="OBML01000007">
    <property type="protein sequence ID" value="SOC14005.1"/>
    <property type="molecule type" value="Genomic_DNA"/>
</dbReference>
<evidence type="ECO:0000256" key="3">
    <source>
        <dbReference type="ARBA" id="ARBA00022692"/>
    </source>
</evidence>
<reference evidence="7 8" key="1">
    <citation type="submission" date="2017-08" db="EMBL/GenBank/DDBJ databases">
        <authorList>
            <person name="de Groot N.N."/>
        </authorList>
    </citation>
    <scope>NUCLEOTIDE SEQUENCE [LARGE SCALE GENOMIC DNA]</scope>
    <source>
        <strain evidence="7 8">USBA 352</strain>
    </source>
</reference>
<evidence type="ECO:0000256" key="5">
    <source>
        <dbReference type="ARBA" id="ARBA00023136"/>
    </source>
</evidence>
<feature type="transmembrane region" description="Helical" evidence="6">
    <location>
        <begin position="71"/>
        <end position="91"/>
    </location>
</feature>
<feature type="transmembrane region" description="Helical" evidence="6">
    <location>
        <begin position="146"/>
        <end position="166"/>
    </location>
</feature>
<dbReference type="STRING" id="538381.GCA_001696535_03820"/>
<dbReference type="AlphaFoldDB" id="A0A285T445"/>
<evidence type="ECO:0000313" key="8">
    <source>
        <dbReference type="Proteomes" id="UP000219331"/>
    </source>
</evidence>
<name>A0A285T445_9HYPH</name>
<dbReference type="PANTHER" id="PTHR30086:SF20">
    <property type="entry name" value="ARGININE EXPORTER PROTEIN ARGO-RELATED"/>
    <property type="match status" value="1"/>
</dbReference>
<dbReference type="Pfam" id="PF01810">
    <property type="entry name" value="LysE"/>
    <property type="match status" value="1"/>
</dbReference>
<comment type="subcellular location">
    <subcellularLocation>
        <location evidence="1">Cell membrane</location>
        <topology evidence="1">Multi-pass membrane protein</topology>
    </subcellularLocation>
</comment>